<organism evidence="3">
    <name type="scientific">marine metagenome</name>
    <dbReference type="NCBI Taxonomy" id="408172"/>
    <lineage>
        <taxon>unclassified sequences</taxon>
        <taxon>metagenomes</taxon>
        <taxon>ecological metagenomes</taxon>
    </lineage>
</organism>
<dbReference type="InterPro" id="IPR045079">
    <property type="entry name" value="Oxoprolinase-like"/>
</dbReference>
<evidence type="ECO:0000259" key="2">
    <source>
        <dbReference type="Pfam" id="PF19278"/>
    </source>
</evidence>
<dbReference type="GO" id="GO:0017168">
    <property type="term" value="F:5-oxoprolinase (ATP-hydrolyzing) activity"/>
    <property type="evidence" value="ECO:0007669"/>
    <property type="project" value="TreeGrafter"/>
</dbReference>
<dbReference type="PANTHER" id="PTHR11365">
    <property type="entry name" value="5-OXOPROLINASE RELATED"/>
    <property type="match status" value="1"/>
</dbReference>
<dbReference type="InterPro" id="IPR049517">
    <property type="entry name" value="ACX-like_C"/>
</dbReference>
<evidence type="ECO:0000313" key="3">
    <source>
        <dbReference type="EMBL" id="SVB50187.1"/>
    </source>
</evidence>
<dbReference type="InterPro" id="IPR002821">
    <property type="entry name" value="Hydantoinase_A"/>
</dbReference>
<feature type="domain" description="Acetophenone carboxylase-like C-terminal" evidence="2">
    <location>
        <begin position="234"/>
        <end position="410"/>
    </location>
</feature>
<protein>
    <submittedName>
        <fullName evidence="3">Uncharacterized protein</fullName>
    </submittedName>
</protein>
<accession>A0A382EJZ5</accession>
<dbReference type="Pfam" id="PF19278">
    <property type="entry name" value="Hydant_A_C"/>
    <property type="match status" value="1"/>
</dbReference>
<evidence type="ECO:0000259" key="1">
    <source>
        <dbReference type="Pfam" id="PF01968"/>
    </source>
</evidence>
<gene>
    <name evidence="3" type="ORF">METZ01_LOCUS203041</name>
</gene>
<feature type="non-terminal residue" evidence="3">
    <location>
        <position position="1"/>
    </location>
</feature>
<dbReference type="PANTHER" id="PTHR11365:SF23">
    <property type="entry name" value="HYPOTHETICAL 5-OXOPROLINASE (EUROFUNG)-RELATED"/>
    <property type="match status" value="1"/>
</dbReference>
<dbReference type="AlphaFoldDB" id="A0A382EJZ5"/>
<reference evidence="3" key="1">
    <citation type="submission" date="2018-05" db="EMBL/GenBank/DDBJ databases">
        <authorList>
            <person name="Lanie J.A."/>
            <person name="Ng W.-L."/>
            <person name="Kazmierczak K.M."/>
            <person name="Andrzejewski T.M."/>
            <person name="Davidsen T.M."/>
            <person name="Wayne K.J."/>
            <person name="Tettelin H."/>
            <person name="Glass J.I."/>
            <person name="Rusch D."/>
            <person name="Podicherti R."/>
            <person name="Tsui H.-C.T."/>
            <person name="Winkler M.E."/>
        </authorList>
    </citation>
    <scope>NUCLEOTIDE SEQUENCE</scope>
</reference>
<feature type="domain" description="Hydantoinase A/oxoprolinase" evidence="1">
    <location>
        <begin position="2"/>
        <end position="225"/>
    </location>
</feature>
<dbReference type="Pfam" id="PF01968">
    <property type="entry name" value="Hydantoinase_A"/>
    <property type="match status" value="1"/>
</dbReference>
<sequence length="420" mass="44303">GYENLLALDIGGTTAKLAVVNDGQPKIAEQFEVGASAVANVTAQRGQGYPVLTPVISLVEIGAGGGSIAHLDPGGALTVGPQSAGADPGPACYGQGGHEPTLTDANLLLGRINPDFFLGGEAKLDLELARQAVMKHAARPTGLDLLEAANAIIDIANAKMVSALYFISVEQGIDPRDYVLVPSGGAGPMQAVSIAKALGVTKVLIPPTPGLNSAVGMLATDLKHEVVRTHMQETMQTDPQQLAGIYDELESATRSLLLEQEVSDADITVTREVGMCYVGQSYQLRVSLPTTIDNQAPTKLADAFHSRHAETYGFANEQEPTQIVNLRVVGIGAVDRPVLQQLEEATDSPSRAIKGSRQVYFAESNGLIEVDLYDREKLLAGDTFSGPAIVEQMDTTVVISPDTRVAVEKSGNLIVHLDHN</sequence>
<name>A0A382EJZ5_9ZZZZ</name>
<dbReference type="GO" id="GO:0006749">
    <property type="term" value="P:glutathione metabolic process"/>
    <property type="evidence" value="ECO:0007669"/>
    <property type="project" value="TreeGrafter"/>
</dbReference>
<proteinExistence type="predicted"/>
<dbReference type="GO" id="GO:0005829">
    <property type="term" value="C:cytosol"/>
    <property type="evidence" value="ECO:0007669"/>
    <property type="project" value="TreeGrafter"/>
</dbReference>
<dbReference type="EMBL" id="UINC01044567">
    <property type="protein sequence ID" value="SVB50187.1"/>
    <property type="molecule type" value="Genomic_DNA"/>
</dbReference>